<dbReference type="GO" id="GO:0009651">
    <property type="term" value="P:response to salt stress"/>
    <property type="evidence" value="ECO:0007669"/>
    <property type="project" value="UniProtKB-ARBA"/>
</dbReference>
<feature type="transmembrane region" description="Helical" evidence="11">
    <location>
        <begin position="999"/>
        <end position="1019"/>
    </location>
</feature>
<dbReference type="PROSITE" id="PS50893">
    <property type="entry name" value="ABC_TRANSPORTER_2"/>
    <property type="match status" value="2"/>
</dbReference>
<dbReference type="Gramene" id="C.cajan_21029.t">
    <property type="protein sequence ID" value="C.cajan_21029.t"/>
    <property type="gene ID" value="C.cajan_21029"/>
</dbReference>
<feature type="compositionally biased region" description="Polar residues" evidence="10">
    <location>
        <begin position="1223"/>
        <end position="1236"/>
    </location>
</feature>
<evidence type="ECO:0000256" key="4">
    <source>
        <dbReference type="ARBA" id="ARBA00022553"/>
    </source>
</evidence>
<accession>A0A151TLV9</accession>
<dbReference type="SMART" id="SM00382">
    <property type="entry name" value="AAA"/>
    <property type="match status" value="2"/>
</dbReference>
<proteinExistence type="inferred from homology"/>
<dbReference type="PROSITE" id="PS00211">
    <property type="entry name" value="ABC_TRANSPORTER_1"/>
    <property type="match status" value="2"/>
</dbReference>
<evidence type="ECO:0000256" key="2">
    <source>
        <dbReference type="ARBA" id="ARBA00005814"/>
    </source>
</evidence>
<dbReference type="OMA" id="AYFWYAF"/>
<reference evidence="13 14" key="1">
    <citation type="journal article" date="2012" name="Nat. Biotechnol.">
        <title>Draft genome sequence of pigeonpea (Cajanus cajan), an orphan legume crop of resource-poor farmers.</title>
        <authorList>
            <person name="Varshney R.K."/>
            <person name="Chen W."/>
            <person name="Li Y."/>
            <person name="Bharti A.K."/>
            <person name="Saxena R.K."/>
            <person name="Schlueter J.A."/>
            <person name="Donoghue M.T."/>
            <person name="Azam S."/>
            <person name="Fan G."/>
            <person name="Whaley A.M."/>
            <person name="Farmer A.D."/>
            <person name="Sheridan J."/>
            <person name="Iwata A."/>
            <person name="Tuteja R."/>
            <person name="Penmetsa R.V."/>
            <person name="Wu W."/>
            <person name="Upadhyaya H.D."/>
            <person name="Yang S.P."/>
            <person name="Shah T."/>
            <person name="Saxena K.B."/>
            <person name="Michael T."/>
            <person name="McCombie W.R."/>
            <person name="Yang B."/>
            <person name="Zhang G."/>
            <person name="Yang H."/>
            <person name="Wang J."/>
            <person name="Spillane C."/>
            <person name="Cook D.R."/>
            <person name="May G.D."/>
            <person name="Xu X."/>
            <person name="Jackson S.A."/>
        </authorList>
    </citation>
    <scope>NUCLEOTIDE SEQUENCE [LARGE SCALE GENOMIC DNA]</scope>
    <source>
        <strain evidence="14">cv. Asha</strain>
    </source>
</reference>
<evidence type="ECO:0000256" key="5">
    <source>
        <dbReference type="ARBA" id="ARBA00022692"/>
    </source>
</evidence>
<dbReference type="Pfam" id="PF01061">
    <property type="entry name" value="ABC2_membrane"/>
    <property type="match status" value="2"/>
</dbReference>
<dbReference type="InterPro" id="IPR003593">
    <property type="entry name" value="AAA+_ATPase"/>
</dbReference>
<dbReference type="GO" id="GO:0005524">
    <property type="term" value="F:ATP binding"/>
    <property type="evidence" value="ECO:0007669"/>
    <property type="project" value="UniProtKB-KW"/>
</dbReference>
<keyword evidence="9 11" id="KW-0472">Membrane</keyword>
<dbReference type="InterPro" id="IPR043926">
    <property type="entry name" value="ABCG_dom"/>
</dbReference>
<protein>
    <submittedName>
        <fullName evidence="13">ABC transporter G family member 15</fullName>
    </submittedName>
</protein>
<keyword evidence="14" id="KW-1185">Reference proteome</keyword>
<feature type="transmembrane region" description="Helical" evidence="11">
    <location>
        <begin position="965"/>
        <end position="987"/>
    </location>
</feature>
<dbReference type="Proteomes" id="UP000075243">
    <property type="component" value="Chromosome 4"/>
</dbReference>
<dbReference type="GO" id="GO:0140359">
    <property type="term" value="F:ABC-type transporter activity"/>
    <property type="evidence" value="ECO:0007669"/>
    <property type="project" value="InterPro"/>
</dbReference>
<dbReference type="Pfam" id="PF19055">
    <property type="entry name" value="ABC2_membrane_7"/>
    <property type="match status" value="2"/>
</dbReference>
<dbReference type="InterPro" id="IPR003439">
    <property type="entry name" value="ABC_transporter-like_ATP-bd"/>
</dbReference>
<dbReference type="PANTHER" id="PTHR48042">
    <property type="entry name" value="ABC TRANSPORTER G FAMILY MEMBER 11"/>
    <property type="match status" value="1"/>
</dbReference>
<feature type="transmembrane region" description="Helical" evidence="11">
    <location>
        <begin position="1162"/>
        <end position="1180"/>
    </location>
</feature>
<dbReference type="PANTHER" id="PTHR48042:SF15">
    <property type="entry name" value="ABC TRANSPORTER G FAMILY MEMBER 13"/>
    <property type="match status" value="1"/>
</dbReference>
<name>A0A151TLV9_CAJCA</name>
<keyword evidence="4" id="KW-0597">Phosphoprotein</keyword>
<sequence length="1236" mass="138284">MAIMGPSGSGKSTLLDALAGRLSRNVIMSGNVVINGKKRKLDYGGVAYVTQEDTLLGTLTVRETISYSANLRLPSSMSKEEVNDLIEGTIMEMGLQECADRLIGNWHLRGISGGEKKRLSIALEILTRPSLLFLDEPTSGLDSASAYFVAQTLRNIAHDGKTVISSIHQPSSEVFSLFDHLFLLSGGQTIYFGAAQKAVEFFAKAGFPCPSRRNPSDHFLRCINSDFDDVTTTMKASQRIHEGISTGLSTAAIKAILIEKYRWSEHATTARARIKEISNINEGRDFESKSKCEAKWWKQLSTLTRRSFVNMSRDVGYYWIRITIYVALSLCVGTIFYGVGSSYRAIFARGACGAFISGFMTFMSIGGFPSFIEEMKVFDKERRNGHYGVGVYILSNFLSSFPFVAVMSFGTGTITYYMVKFRSEFSHFLYICLDLLGCIAVVESSMMIIASLVPNFLMGLIIGAGYIGIMMMTAGYFRQIPDLPKFFWRYPISYINYGAWGLQGAFKNDMIGMEFDSLEPGGPKLKGEMILKTMLGIQVDNSKWWDLAAVMIILIFLRVLFFFILKFKERVAPFLYGIYAKQTLHRINKRPSFRKAPSFPSKRHQSLHPLMYYVVWEDLSVVVPNFGNEHTKRLLNGLSGYAEPNRIMAIMGPSGSGKSTLLDALAGRLSRNVIMCGNVLLNGKKRRLDYGVVAYVTQEDTLLGTLTVRETISYSANLRLPSSMSKEEVNDLIEGTIMEMGLQECADRLIGNWHLRGISGGEKKRLSIALEILTRPSLLFLDEPTSGLDSASAYFVAQTLRNIAHDGKTVISSIHQPSSEVFSLFDHLFLLSGGQTIYFGAAQKAVEFFATAGFPCPSRRNPSDHFLRCINSDFDAVTTTMSQRTHEGISLTGSLSTAEIKAILIEKYRWSEHATTARARIKEISNIHEGRDVERKSKCEAKWWKQLSTLTRRSMVNMSRDAGYYWIRIAVYVVLSLCVGTIFHGVGLSYRDIFARGSCAAFISGFMSFMSIGGFPSFIEEVKVFYKERLNGYYGVGVYILSNFLSSFPFVAGMSILTGTITYYMVNGSHSEFSHLLYICLDLMGSIAVVESSMMIIASLVPNFLMGLIIGAGYVGVLMMTCGYFRPIPDLPKIFWRYPVSYINYGAWGLQVETDNSKWWDLAAVIIILISLRVLFFLILKFKERAAPFLYGIYAKQTLHRIKKRPSFRKAPSFPSKRHQSPHPLSSQEGLNSPIH</sequence>
<dbReference type="GO" id="GO:0016020">
    <property type="term" value="C:membrane"/>
    <property type="evidence" value="ECO:0007669"/>
    <property type="project" value="UniProtKB-SubCell"/>
</dbReference>
<evidence type="ECO:0000256" key="7">
    <source>
        <dbReference type="ARBA" id="ARBA00022840"/>
    </source>
</evidence>
<feature type="transmembrane region" description="Helical" evidence="11">
    <location>
        <begin position="318"/>
        <end position="339"/>
    </location>
</feature>
<evidence type="ECO:0000313" key="13">
    <source>
        <dbReference type="EMBL" id="KYP68041.1"/>
    </source>
</evidence>
<evidence type="ECO:0000259" key="12">
    <source>
        <dbReference type="PROSITE" id="PS50893"/>
    </source>
</evidence>
<organism evidence="13 14">
    <name type="scientific">Cajanus cajan</name>
    <name type="common">Pigeon pea</name>
    <name type="synonym">Cajanus indicus</name>
    <dbReference type="NCBI Taxonomy" id="3821"/>
    <lineage>
        <taxon>Eukaryota</taxon>
        <taxon>Viridiplantae</taxon>
        <taxon>Streptophyta</taxon>
        <taxon>Embryophyta</taxon>
        <taxon>Tracheophyta</taxon>
        <taxon>Spermatophyta</taxon>
        <taxon>Magnoliopsida</taxon>
        <taxon>eudicotyledons</taxon>
        <taxon>Gunneridae</taxon>
        <taxon>Pentapetalae</taxon>
        <taxon>rosids</taxon>
        <taxon>fabids</taxon>
        <taxon>Fabales</taxon>
        <taxon>Fabaceae</taxon>
        <taxon>Papilionoideae</taxon>
        <taxon>50 kb inversion clade</taxon>
        <taxon>NPAAA clade</taxon>
        <taxon>indigoferoid/millettioid clade</taxon>
        <taxon>Phaseoleae</taxon>
        <taxon>Cajanus</taxon>
    </lineage>
</organism>
<dbReference type="SUPFAM" id="SSF52540">
    <property type="entry name" value="P-loop containing nucleoside triphosphate hydrolases"/>
    <property type="match status" value="2"/>
</dbReference>
<evidence type="ECO:0000256" key="11">
    <source>
        <dbReference type="SAM" id="Phobius"/>
    </source>
</evidence>
<feature type="domain" description="ABC transporter" evidence="12">
    <location>
        <begin position="614"/>
        <end position="858"/>
    </location>
</feature>
<comment type="subcellular location">
    <subcellularLocation>
        <location evidence="1">Membrane</location>
        <topology evidence="1">Multi-pass membrane protein</topology>
    </subcellularLocation>
</comment>
<evidence type="ECO:0000256" key="1">
    <source>
        <dbReference type="ARBA" id="ARBA00004141"/>
    </source>
</evidence>
<keyword evidence="6" id="KW-0547">Nucleotide-binding</keyword>
<gene>
    <name evidence="13" type="ORF">KK1_021659</name>
</gene>
<comment type="similarity">
    <text evidence="2">Belongs to the ABC transporter superfamily. ABCG family. Eye pigment precursor importer (TC 3.A.1.204) subfamily.</text>
</comment>
<dbReference type="InterPro" id="IPR052215">
    <property type="entry name" value="Plant_ABCG"/>
</dbReference>
<evidence type="ECO:0000256" key="9">
    <source>
        <dbReference type="ARBA" id="ARBA00023136"/>
    </source>
</evidence>
<feature type="transmembrane region" description="Helical" evidence="11">
    <location>
        <begin position="392"/>
        <end position="416"/>
    </location>
</feature>
<evidence type="ECO:0000256" key="10">
    <source>
        <dbReference type="SAM" id="MobiDB-lite"/>
    </source>
</evidence>
<feature type="transmembrane region" description="Helical" evidence="11">
    <location>
        <begin position="456"/>
        <end position="477"/>
    </location>
</feature>
<feature type="transmembrane region" description="Helical" evidence="11">
    <location>
        <begin position="351"/>
        <end position="372"/>
    </location>
</feature>
<dbReference type="InterPro" id="IPR027417">
    <property type="entry name" value="P-loop_NTPase"/>
</dbReference>
<feature type="transmembrane region" description="Helical" evidence="11">
    <location>
        <begin position="1039"/>
        <end position="1064"/>
    </location>
</feature>
<dbReference type="FunFam" id="3.40.50.300:FF:000504">
    <property type="entry name" value="ABC transporter G family member 11"/>
    <property type="match status" value="1"/>
</dbReference>
<keyword evidence="3" id="KW-0813">Transport</keyword>
<dbReference type="AlphaFoldDB" id="A0A151TLV9"/>
<feature type="domain" description="ABC transporter" evidence="12">
    <location>
        <begin position="1"/>
        <end position="211"/>
    </location>
</feature>
<keyword evidence="7" id="KW-0067">ATP-binding</keyword>
<dbReference type="CDD" id="cd03213">
    <property type="entry name" value="ABCG_EPDR"/>
    <property type="match status" value="2"/>
</dbReference>
<dbReference type="InterPro" id="IPR013525">
    <property type="entry name" value="ABC2_TM"/>
</dbReference>
<dbReference type="EMBL" id="CM003606">
    <property type="protein sequence ID" value="KYP68041.1"/>
    <property type="molecule type" value="Genomic_DNA"/>
</dbReference>
<keyword evidence="8 11" id="KW-1133">Transmembrane helix</keyword>
<feature type="transmembrane region" description="Helical" evidence="11">
    <location>
        <begin position="1104"/>
        <end position="1125"/>
    </location>
</feature>
<evidence type="ECO:0000256" key="6">
    <source>
        <dbReference type="ARBA" id="ARBA00022741"/>
    </source>
</evidence>
<feature type="transmembrane region" description="Helical" evidence="11">
    <location>
        <begin position="544"/>
        <end position="565"/>
    </location>
</feature>
<feature type="region of interest" description="Disordered" evidence="10">
    <location>
        <begin position="1206"/>
        <end position="1236"/>
    </location>
</feature>
<dbReference type="Pfam" id="PF00005">
    <property type="entry name" value="ABC_tran"/>
    <property type="match status" value="2"/>
</dbReference>
<evidence type="ECO:0000256" key="3">
    <source>
        <dbReference type="ARBA" id="ARBA00022448"/>
    </source>
</evidence>
<keyword evidence="5 11" id="KW-0812">Transmembrane</keyword>
<feature type="transmembrane region" description="Helical" evidence="11">
    <location>
        <begin position="428"/>
        <end position="450"/>
    </location>
</feature>
<dbReference type="GO" id="GO:0016887">
    <property type="term" value="F:ATP hydrolysis activity"/>
    <property type="evidence" value="ECO:0007669"/>
    <property type="project" value="InterPro"/>
</dbReference>
<evidence type="ECO:0000256" key="8">
    <source>
        <dbReference type="ARBA" id="ARBA00022989"/>
    </source>
</evidence>
<evidence type="ECO:0000313" key="14">
    <source>
        <dbReference type="Proteomes" id="UP000075243"/>
    </source>
</evidence>
<dbReference type="InterPro" id="IPR017871">
    <property type="entry name" value="ABC_transporter-like_CS"/>
</dbReference>
<dbReference type="Gene3D" id="3.40.50.300">
    <property type="entry name" value="P-loop containing nucleotide triphosphate hydrolases"/>
    <property type="match status" value="2"/>
</dbReference>
<feature type="transmembrane region" description="Helical" evidence="11">
    <location>
        <begin position="1076"/>
        <end position="1098"/>
    </location>
</feature>